<dbReference type="GeneID" id="36283238"/>
<dbReference type="FunFam" id="1.10.40.30:FF:000002">
    <property type="entry name" value="Fumarate hydratase class II"/>
    <property type="match status" value="1"/>
</dbReference>
<comment type="function">
    <text evidence="4">Catalyzes the reversible stereospecific interconversion of fumarate to L-malate. In mitochondrion, catalyzes the hydration of fumarate to L-malate in the tricarboxylic acid (TCA) cycle to facilitate a transition step in the production of energy in the form of NADH. In cytoplasm and nucleus, involved in DNA repair in response to DNA damage: following DNA double-strand breaks (DSBs), translocates from the cytosol to the nucleus and promotes DNA repair by catalyzing the dehydration of L-malate to fumarate.</text>
</comment>
<dbReference type="GO" id="GO:0006106">
    <property type="term" value="P:fumarate metabolic process"/>
    <property type="evidence" value="ECO:0007669"/>
    <property type="project" value="InterPro"/>
</dbReference>
<organism evidence="7">
    <name type="scientific">Pseudogymnoascus destructans</name>
    <dbReference type="NCBI Taxonomy" id="655981"/>
    <lineage>
        <taxon>Eukaryota</taxon>
        <taxon>Fungi</taxon>
        <taxon>Dikarya</taxon>
        <taxon>Ascomycota</taxon>
        <taxon>Pezizomycotina</taxon>
        <taxon>Leotiomycetes</taxon>
        <taxon>Thelebolales</taxon>
        <taxon>Thelebolaceae</taxon>
        <taxon>Pseudogymnoascus</taxon>
    </lineage>
</organism>
<evidence type="ECO:0000256" key="1">
    <source>
        <dbReference type="ARBA" id="ARBA00009084"/>
    </source>
</evidence>
<dbReference type="Proteomes" id="UP000077154">
    <property type="component" value="Unassembled WGS sequence"/>
</dbReference>
<proteinExistence type="inferred from homology"/>
<evidence type="ECO:0000259" key="5">
    <source>
        <dbReference type="Pfam" id="PF00206"/>
    </source>
</evidence>
<dbReference type="NCBIfam" id="TIGR00979">
    <property type="entry name" value="fumC_II"/>
    <property type="match status" value="1"/>
</dbReference>
<dbReference type="CDD" id="cd01362">
    <property type="entry name" value="Fumarase_classII"/>
    <property type="match status" value="1"/>
</dbReference>
<dbReference type="InterPro" id="IPR000362">
    <property type="entry name" value="Fumarate_lyase_fam"/>
</dbReference>
<feature type="domain" description="Fumarate lyase N-terminal" evidence="5">
    <location>
        <begin position="83"/>
        <end position="416"/>
    </location>
</feature>
<dbReference type="PRINTS" id="PR00149">
    <property type="entry name" value="FUMRATELYASE"/>
</dbReference>
<dbReference type="Gene3D" id="1.10.275.10">
    <property type="entry name" value="Fumarase/aspartase (N-terminal domain)"/>
    <property type="match status" value="1"/>
</dbReference>
<dbReference type="InterPro" id="IPR005677">
    <property type="entry name" value="Fum_hydII"/>
</dbReference>
<dbReference type="PANTHER" id="PTHR11444:SF1">
    <property type="entry name" value="FUMARATE HYDRATASE, MITOCHONDRIAL"/>
    <property type="match status" value="1"/>
</dbReference>
<evidence type="ECO:0000256" key="3">
    <source>
        <dbReference type="ARBA" id="ARBA00023239"/>
    </source>
</evidence>
<dbReference type="VEuPathDB" id="FungiDB:GMDG_06202"/>
<dbReference type="PANTHER" id="PTHR11444">
    <property type="entry name" value="ASPARTATEAMMONIA/ARGININOSUCCINATE/ADENYLOSUCCINATE LYASE"/>
    <property type="match status" value="1"/>
</dbReference>
<dbReference type="EC" id="4.2.1.2" evidence="2"/>
<gene>
    <name evidence="7" type="primary">FUM1</name>
    <name evidence="7" type="ORF">VC83_00139</name>
</gene>
<feature type="domain" description="Fumarase C C-terminal" evidence="6">
    <location>
        <begin position="482"/>
        <end position="534"/>
    </location>
</feature>
<dbReference type="GO" id="GO:0006108">
    <property type="term" value="P:malate metabolic process"/>
    <property type="evidence" value="ECO:0007669"/>
    <property type="project" value="TreeGrafter"/>
</dbReference>
<dbReference type="EMBL" id="KV441386">
    <property type="protein sequence ID" value="OAF63383.1"/>
    <property type="molecule type" value="Genomic_DNA"/>
</dbReference>
<dbReference type="FunFam" id="1.20.200.10:FF:000001">
    <property type="entry name" value="Fumarate hydratase, mitochondrial"/>
    <property type="match status" value="1"/>
</dbReference>
<dbReference type="GO" id="GO:0005739">
    <property type="term" value="C:mitochondrion"/>
    <property type="evidence" value="ECO:0007669"/>
    <property type="project" value="TreeGrafter"/>
</dbReference>
<evidence type="ECO:0000256" key="4">
    <source>
        <dbReference type="ARBA" id="ARBA00056821"/>
    </source>
</evidence>
<dbReference type="PROSITE" id="PS00163">
    <property type="entry name" value="FUMARATE_LYASES"/>
    <property type="match status" value="1"/>
</dbReference>
<dbReference type="RefSeq" id="XP_024328652.1">
    <property type="nucleotide sequence ID" value="XM_024463835.1"/>
</dbReference>
<sequence length="545" mass="58584">MITLRSASASAVPVALLARASSTRVTYPSLPNAAKLSTFSRPTTSYLSSSVSRAHIRSIPSYRSFSISTRAMAETRAETDAFGEVHVPADKYWGAQTERSLENFRINQPQDRMPPPIVRAFGILKGAAATINMQFGLDPTIGKAIQQAAAEVADLKLLDHFPLVVWQTGSGTQSNMNANEVISNRAIEILGGTMGSKKPVHPNDHVNMSASSNDTFPTVMHIAAVLEIEEELLPAIRSLRDALQAKVVDFEAKKIIKIGRTHLQDATPLTLAQEFSGYVAQLDYGLARIQSSLPDLRLLAQGGTAVGTGINTYKGFAEAIAAEVTKMTGKHFSTAPNKFEALAAHDALVQASGSLNTVASSLFKIAQDIRFLGSGPRCGLGELSLPENEPGSSIMPGKVNPTQAEALTMVCAQVMGNHHATTIGGMNGQFELNVFKPLIIRNVLHSIRLLADASRSFEKNLVAGMTANEEKIASIMQESLMLVTCLNPRIGYDAASRVAKNAHKKGLTLRESAVELGALSEEEFDRLVRPELMVGPEEYVPKAKA</sequence>
<dbReference type="Gene3D" id="1.20.200.10">
    <property type="entry name" value="Fumarase/aspartase (Central domain)"/>
    <property type="match status" value="1"/>
</dbReference>
<dbReference type="eggNOG" id="KOG1317">
    <property type="taxonomic scope" value="Eukaryota"/>
</dbReference>
<dbReference type="InterPro" id="IPR018951">
    <property type="entry name" value="Fumarase_C_C"/>
</dbReference>
<dbReference type="FunFam" id="1.10.275.10:FF:000001">
    <property type="entry name" value="Fumarate hydratase, mitochondrial"/>
    <property type="match status" value="1"/>
</dbReference>
<evidence type="ECO:0000259" key="6">
    <source>
        <dbReference type="Pfam" id="PF10415"/>
    </source>
</evidence>
<dbReference type="Pfam" id="PF00206">
    <property type="entry name" value="Lyase_1"/>
    <property type="match status" value="1"/>
</dbReference>
<reference evidence="7" key="1">
    <citation type="submission" date="2016-03" db="EMBL/GenBank/DDBJ databases">
        <title>Updated assembly of Pseudogymnoascus destructans, the fungus causing white-nose syndrome of bats.</title>
        <authorList>
            <person name="Palmer J.M."/>
            <person name="Drees K.P."/>
            <person name="Foster J.T."/>
            <person name="Lindner D.L."/>
        </authorList>
    </citation>
    <scope>NUCLEOTIDE SEQUENCE [LARGE SCALE GENOMIC DNA]</scope>
    <source>
        <strain evidence="7">20631-21</strain>
    </source>
</reference>
<dbReference type="InterPro" id="IPR022761">
    <property type="entry name" value="Fumarate_lyase_N"/>
</dbReference>
<protein>
    <recommendedName>
        <fullName evidence="2">fumarate hydratase</fullName>
        <ecNumber evidence="2">4.2.1.2</ecNumber>
    </recommendedName>
</protein>
<name>A0A177APU5_9PEZI</name>
<keyword evidence="3" id="KW-0456">Lyase</keyword>
<comment type="similarity">
    <text evidence="1">Belongs to the class-II fumarase/aspartase family. Fumarase subfamily.</text>
</comment>
<dbReference type="AlphaFoldDB" id="A0A177APU5"/>
<dbReference type="HAMAP" id="MF_00743">
    <property type="entry name" value="FumaraseC"/>
    <property type="match status" value="1"/>
</dbReference>
<dbReference type="InterPro" id="IPR020557">
    <property type="entry name" value="Fumarate_lyase_CS"/>
</dbReference>
<evidence type="ECO:0000313" key="7">
    <source>
        <dbReference type="EMBL" id="OAF63383.1"/>
    </source>
</evidence>
<dbReference type="Gene3D" id="1.10.40.30">
    <property type="entry name" value="Fumarase/aspartase (C-terminal domain)"/>
    <property type="match status" value="1"/>
</dbReference>
<accession>A0A177APU5</accession>
<evidence type="ECO:0000256" key="2">
    <source>
        <dbReference type="ARBA" id="ARBA00012921"/>
    </source>
</evidence>
<dbReference type="Pfam" id="PF10415">
    <property type="entry name" value="FumaraseC_C"/>
    <property type="match status" value="1"/>
</dbReference>
<dbReference type="OrthoDB" id="1738025at2759"/>
<dbReference type="InterPro" id="IPR008948">
    <property type="entry name" value="L-Aspartase-like"/>
</dbReference>
<dbReference type="SUPFAM" id="SSF48557">
    <property type="entry name" value="L-aspartase-like"/>
    <property type="match status" value="1"/>
</dbReference>
<dbReference type="InterPro" id="IPR024083">
    <property type="entry name" value="Fumarase/histidase_N"/>
</dbReference>
<dbReference type="GO" id="GO:0004333">
    <property type="term" value="F:fumarate hydratase activity"/>
    <property type="evidence" value="ECO:0007669"/>
    <property type="project" value="UniProtKB-EC"/>
</dbReference>
<dbReference type="GO" id="GO:0006099">
    <property type="term" value="P:tricarboxylic acid cycle"/>
    <property type="evidence" value="ECO:0007669"/>
    <property type="project" value="InterPro"/>
</dbReference>